<dbReference type="InterPro" id="IPR018958">
    <property type="entry name" value="Knr4/Smi1-like_dom"/>
</dbReference>
<evidence type="ECO:0000259" key="1">
    <source>
        <dbReference type="SMART" id="SM00860"/>
    </source>
</evidence>
<proteinExistence type="predicted"/>
<keyword evidence="3" id="KW-1185">Reference proteome</keyword>
<evidence type="ECO:0000313" key="3">
    <source>
        <dbReference type="Proteomes" id="UP000598996"/>
    </source>
</evidence>
<reference evidence="2 3" key="1">
    <citation type="submission" date="2021-01" db="EMBL/GenBank/DDBJ databases">
        <title>Actinoplanes sp. nov. LDG1-01 isolated from lichen.</title>
        <authorList>
            <person name="Saeng-In P."/>
            <person name="Phongsopitanun W."/>
            <person name="Kanchanasin P."/>
            <person name="Yuki M."/>
            <person name="Kudo T."/>
            <person name="Ohkuma M."/>
            <person name="Tanasupawat S."/>
        </authorList>
    </citation>
    <scope>NUCLEOTIDE SEQUENCE [LARGE SCALE GENOMIC DNA]</scope>
    <source>
        <strain evidence="2 3">LDG1-01</strain>
    </source>
</reference>
<protein>
    <recommendedName>
        <fullName evidence="1">Knr4/Smi1-like domain-containing protein</fullName>
    </recommendedName>
</protein>
<gene>
    <name evidence="2" type="ORF">JKJ07_00095</name>
</gene>
<organism evidence="2 3">
    <name type="scientific">Paractinoplanes lichenicola</name>
    <dbReference type="NCBI Taxonomy" id="2802976"/>
    <lineage>
        <taxon>Bacteria</taxon>
        <taxon>Bacillati</taxon>
        <taxon>Actinomycetota</taxon>
        <taxon>Actinomycetes</taxon>
        <taxon>Micromonosporales</taxon>
        <taxon>Micromonosporaceae</taxon>
        <taxon>Paractinoplanes</taxon>
    </lineage>
</organism>
<sequence length="248" mass="28211">MTFLDRYLRGDHEQVWADLRELGPEARTDDARAVAIETMRRVRRNVEAVRARLDAAGYAFQEPDQAHVPPTPEADAELDVFEQQHGPLPLSLRAFYEIVGTVNFIQSWDQLVQQRRREQSADPVPEILYAGEFDPLAVEAPVCAYAKWKSPFNRRAWPLALDECHKANYSGGENYAVLLPDAGADFRIYGMISNEEDMFGDWFVDYLRETFRGGGFRGTVDGDEFGIVGRRLPELRITRELAEGLDSL</sequence>
<dbReference type="EMBL" id="JAENHO010000001">
    <property type="protein sequence ID" value="MBL7252704.1"/>
    <property type="molecule type" value="Genomic_DNA"/>
</dbReference>
<dbReference type="SMART" id="SM00860">
    <property type="entry name" value="SMI1_KNR4"/>
    <property type="match status" value="1"/>
</dbReference>
<comment type="caution">
    <text evidence="2">The sequence shown here is derived from an EMBL/GenBank/DDBJ whole genome shotgun (WGS) entry which is preliminary data.</text>
</comment>
<feature type="domain" description="Knr4/Smi1-like" evidence="1">
    <location>
        <begin position="72"/>
        <end position="209"/>
    </location>
</feature>
<dbReference type="RefSeq" id="WP_202989065.1">
    <property type="nucleotide sequence ID" value="NZ_JAENHO010000001.1"/>
</dbReference>
<name>A0ABS1VEX1_9ACTN</name>
<accession>A0ABS1VEX1</accession>
<dbReference type="Proteomes" id="UP000598996">
    <property type="component" value="Unassembled WGS sequence"/>
</dbReference>
<evidence type="ECO:0000313" key="2">
    <source>
        <dbReference type="EMBL" id="MBL7252704.1"/>
    </source>
</evidence>